<proteinExistence type="predicted"/>
<dbReference type="EMBL" id="ON169972">
    <property type="protein sequence ID" value="UPW35929.1"/>
    <property type="molecule type" value="Genomic_DNA"/>
</dbReference>
<reference evidence="1" key="1">
    <citation type="journal article" date="2022" name="J. Appl. Microbiol.">
        <title>Bacteriophage-Antibiotic Combinations Against Multidrug-Resistant Pseudomonas aeruginosa.</title>
        <authorList>
            <person name="Holger D."/>
            <person name="Lev K.L."/>
            <person name="Kebriaei R."/>
            <person name="Morrisette T."/>
            <person name="Shah R."/>
            <person name="Alexander J."/>
            <person name="Lehman S.M."/>
            <person name="Rybak M.J."/>
        </authorList>
    </citation>
    <scope>NUCLEOTIDE SEQUENCE</scope>
</reference>
<keyword evidence="2" id="KW-1185">Reference proteome</keyword>
<gene>
    <name evidence="1" type="ORF">EM_144</name>
</gene>
<dbReference type="Proteomes" id="UP000831536">
    <property type="component" value="Segment"/>
</dbReference>
<protein>
    <submittedName>
        <fullName evidence="1">Anti-sigma effector</fullName>
    </submittedName>
</protein>
<evidence type="ECO:0000313" key="2">
    <source>
        <dbReference type="Proteomes" id="UP000831536"/>
    </source>
</evidence>
<sequence length="29" mass="2880">MGQLSLGGICTAASLGHITQNETCNAGMT</sequence>
<organism evidence="1 2">
    <name type="scientific">Pseudomonas phage EM</name>
    <dbReference type="NCBI Taxonomy" id="2936914"/>
    <lineage>
        <taxon>Viruses</taxon>
        <taxon>Duplodnaviria</taxon>
        <taxon>Heunggongvirae</taxon>
        <taxon>Uroviricota</taxon>
        <taxon>Caudoviricetes</taxon>
        <taxon>Vandenendeviridae</taxon>
        <taxon>Skurskavirinae</taxon>
        <taxon>Baldwinvirus</taxon>
        <taxon>Baldwinvirus EM</taxon>
    </lineage>
</organism>
<evidence type="ECO:0000313" key="1">
    <source>
        <dbReference type="EMBL" id="UPW35929.1"/>
    </source>
</evidence>
<name>A0AAE9KT16_9CAUD</name>
<accession>A0AAE9KT16</accession>